<keyword evidence="3" id="KW-0813">Transport</keyword>
<feature type="transmembrane region" description="Helical" evidence="8">
    <location>
        <begin position="304"/>
        <end position="326"/>
    </location>
</feature>
<comment type="similarity">
    <text evidence="2">Belongs to the major facilitator superfamily. Sugar transporter (TC 2.A.1.1) family.</text>
</comment>
<dbReference type="InterPro" id="IPR005828">
    <property type="entry name" value="MFS_sugar_transport-like"/>
</dbReference>
<reference evidence="10" key="2">
    <citation type="journal article" date="2014" name="PLoS Genet.">
        <title>Signature gene expression reveals novel clues to the molecular mechanisms of dimorphic transition in Penicillium marneffei.</title>
        <authorList>
            <person name="Yang E."/>
            <person name="Wang G."/>
            <person name="Cai J."/>
            <person name="Woo P.C."/>
            <person name="Lau S.K."/>
            <person name="Yuen K.-Y."/>
            <person name="Chow W.-N."/>
            <person name="Lin X."/>
        </authorList>
    </citation>
    <scope>NUCLEOTIDE SEQUENCE</scope>
    <source>
        <strain evidence="10">PM1</strain>
    </source>
</reference>
<evidence type="ECO:0000256" key="6">
    <source>
        <dbReference type="ARBA" id="ARBA00023136"/>
    </source>
</evidence>
<feature type="transmembrane region" description="Helical" evidence="8">
    <location>
        <begin position="430"/>
        <end position="448"/>
    </location>
</feature>
<dbReference type="NCBIfam" id="TIGR00879">
    <property type="entry name" value="SP"/>
    <property type="match status" value="1"/>
</dbReference>
<dbReference type="FunFam" id="1.20.1250.20:FF:000134">
    <property type="entry name" value="MFS sugar transporter protein"/>
    <property type="match status" value="1"/>
</dbReference>
<name>A0A093VQA4_TALMA</name>
<dbReference type="HOGENOM" id="CLU_283728_0_0_1"/>
<organism evidence="10">
    <name type="scientific">Talaromyces marneffei PM1</name>
    <dbReference type="NCBI Taxonomy" id="1077442"/>
    <lineage>
        <taxon>Eukaryota</taxon>
        <taxon>Fungi</taxon>
        <taxon>Dikarya</taxon>
        <taxon>Ascomycota</taxon>
        <taxon>Pezizomycotina</taxon>
        <taxon>Eurotiomycetes</taxon>
        <taxon>Eurotiomycetidae</taxon>
        <taxon>Eurotiales</taxon>
        <taxon>Trichocomaceae</taxon>
        <taxon>Talaromyces</taxon>
        <taxon>Talaromyces sect. Talaromyces</taxon>
    </lineage>
</organism>
<feature type="transmembrane region" description="Helical" evidence="8">
    <location>
        <begin position="116"/>
        <end position="134"/>
    </location>
</feature>
<evidence type="ECO:0000256" key="4">
    <source>
        <dbReference type="ARBA" id="ARBA00022692"/>
    </source>
</evidence>
<dbReference type="Pfam" id="PF00083">
    <property type="entry name" value="Sugar_tr"/>
    <property type="match status" value="1"/>
</dbReference>
<dbReference type="EMBL" id="JPOX01000011">
    <property type="protein sequence ID" value="KFX48821.1"/>
    <property type="molecule type" value="Genomic_DNA"/>
</dbReference>
<sequence length="1097" mass="121258">MDQPQYLGLKGQSLLYAVTLCCSIGFFLFGFDLGYMGGLTTSPEFLDLFGNPNASLLGFLVSSYEVGCMFGALYQFMVGDRCGGRKPNNFVGAVIVSIGAILQASSFGLAQFLVGRLVSGFGLGIMTTVIPIWLSECTTPKSRGRMMAMQLSNLIMGLIIANWLDYGMSFHAGSVQWRVPCAFQCVFCLILFVFIPFLPESPRWLAAAGQMDRAKYVLAALRGQHMDADEVVEELGQIQYALAIEAEEVGSWSDTFKDGGISGSTRVAIGFAANFFQQLSGVNVMSSLGPYVFQNSIGMSRYNAMLVSGGLQVFYFLSSIIPWFAIDRVGRRKLFMIGSLGMGTCMMLSAIFVGIGTQGLGYGAAVVLYLFQSFFTLGWQSNMWIYPSELLPLRLRLRGGAIAVISQWLFTFLVVEITPPMITNIGYKSYIVFAVINFVTIPVVYFCFPETSKLPLEAVDLLFANRDGQRPGIWRVVKDSTDPAFMENIKKELAERAEARTINEKIVDAAKQEKAVELENVNSGPAHVRYKLATPVFVKKEREKRILQENLQQYLLAIESNTISLRLERSATAMPQSNNQAQQATPPTPTNNSTPQTFDKIPDVDPKTGLHEKSNAPTLKNRAESDLTVSHGILRQSSPSNANKPLEAGTQKCNLPPEKVFSIQLGSELFRLSGASIASDDQNGTIRTLYIDRDPVIFREICRHLQGYHVQPRTGEEFVRLYLDAQFYSLPRLIGQLFESDVFFQIGERDFRVPKDIFSAPGDSPNFFTLGFNIHFSAPPLMLPGLEKTGLLRPPSIIPPSVPNRSAEVFAQLIHILRGYPVDIKSESHRAELLRDCRYLHLRGVEQKLIPHEISYNPERDCSEIVIRLEDIRQSGVQFVADGSLVDGSTSSGWVYYARPFVDDKPCELIVEIGGQGTVIDLESMRAEFRGLTKARVSSLVQVIANKLNLPNKAPLGLMMMMAGGGSRNTTASPGRSPLSEDRPKVHLGSDADITIDGECYYVKPGGSTGFNLEKCSSATTPSNGISAGPPVKRKREEENGPSGSPPQGRWMVHNGQWRLRVQPDGFSSRLEIIFTAVKLEVFTNQRARNRKRGFLG</sequence>
<dbReference type="SUPFAM" id="SSF54695">
    <property type="entry name" value="POZ domain"/>
    <property type="match status" value="1"/>
</dbReference>
<feature type="region of interest" description="Disordered" evidence="7">
    <location>
        <begin position="1015"/>
        <end position="1052"/>
    </location>
</feature>
<dbReference type="PANTHER" id="PTHR31758:SF2">
    <property type="entry name" value="BTB_POZ DOMAIN-CONTAINING PROTEIN YLR108C"/>
    <property type="match status" value="1"/>
</dbReference>
<dbReference type="Gene3D" id="1.20.1250.20">
    <property type="entry name" value="MFS general substrate transporter like domains"/>
    <property type="match status" value="1"/>
</dbReference>
<evidence type="ECO:0000256" key="7">
    <source>
        <dbReference type="SAM" id="MobiDB-lite"/>
    </source>
</evidence>
<evidence type="ECO:0000256" key="3">
    <source>
        <dbReference type="ARBA" id="ARBA00022448"/>
    </source>
</evidence>
<feature type="transmembrane region" description="Helical" evidence="8">
    <location>
        <begin position="56"/>
        <end position="78"/>
    </location>
</feature>
<gene>
    <name evidence="10" type="ORF">GQ26_0111980</name>
</gene>
<dbReference type="InterPro" id="IPR003663">
    <property type="entry name" value="Sugar/inositol_transpt"/>
</dbReference>
<feature type="transmembrane region" description="Helical" evidence="8">
    <location>
        <begin position="146"/>
        <end position="164"/>
    </location>
</feature>
<dbReference type="SUPFAM" id="SSF103473">
    <property type="entry name" value="MFS general substrate transporter"/>
    <property type="match status" value="1"/>
</dbReference>
<dbReference type="PROSITE" id="PS50850">
    <property type="entry name" value="MFS"/>
    <property type="match status" value="1"/>
</dbReference>
<proteinExistence type="inferred from homology"/>
<dbReference type="InterPro" id="IPR011333">
    <property type="entry name" value="SKP1/BTB/POZ_sf"/>
</dbReference>
<keyword evidence="4 8" id="KW-0812">Transmembrane</keyword>
<evidence type="ECO:0000256" key="2">
    <source>
        <dbReference type="ARBA" id="ARBA00010992"/>
    </source>
</evidence>
<feature type="transmembrane region" description="Helical" evidence="8">
    <location>
        <begin position="14"/>
        <end position="36"/>
    </location>
</feature>
<keyword evidence="10" id="KW-0762">Sugar transport</keyword>
<feature type="transmembrane region" description="Helical" evidence="8">
    <location>
        <begin position="332"/>
        <end position="353"/>
    </location>
</feature>
<dbReference type="AlphaFoldDB" id="A0A093VQA4"/>
<protein>
    <submittedName>
        <fullName evidence="10">Sugar transporter STL1</fullName>
    </submittedName>
</protein>
<feature type="domain" description="Major facilitator superfamily (MFS) profile" evidence="9">
    <location>
        <begin position="18"/>
        <end position="452"/>
    </location>
</feature>
<dbReference type="GO" id="GO:0016020">
    <property type="term" value="C:membrane"/>
    <property type="evidence" value="ECO:0007669"/>
    <property type="project" value="UniProtKB-SubCell"/>
</dbReference>
<dbReference type="InterPro" id="IPR020846">
    <property type="entry name" value="MFS_dom"/>
</dbReference>
<keyword evidence="6 8" id="KW-0472">Membrane</keyword>
<evidence type="ECO:0000256" key="5">
    <source>
        <dbReference type="ARBA" id="ARBA00022989"/>
    </source>
</evidence>
<reference key="1">
    <citation type="journal article" date="2014" name="PLoS Genet.">
        <title>Signature Gene Expression Reveals Novel Clues to the Molecular Mechanisms of Dimorphic Transition in Penicillium marneffei.</title>
        <authorList>
            <person name="Yang E."/>
            <person name="Wang G."/>
            <person name="Cai J."/>
            <person name="Woo P.C."/>
            <person name="Lau S.K."/>
            <person name="Yuen K.-Y."/>
            <person name="Chow W.-N."/>
            <person name="Lin X."/>
        </authorList>
    </citation>
    <scope>NUCLEOTIDE SEQUENCE [LARGE SCALE GENOMIC DNA]</scope>
    <source>
        <strain>PM1</strain>
    </source>
</reference>
<evidence type="ECO:0000256" key="8">
    <source>
        <dbReference type="SAM" id="Phobius"/>
    </source>
</evidence>
<evidence type="ECO:0000313" key="10">
    <source>
        <dbReference type="EMBL" id="KFX48821.1"/>
    </source>
</evidence>
<dbReference type="InterPro" id="IPR036259">
    <property type="entry name" value="MFS_trans_sf"/>
</dbReference>
<feature type="transmembrane region" description="Helical" evidence="8">
    <location>
        <begin position="90"/>
        <end position="110"/>
    </location>
</feature>
<feature type="region of interest" description="Disordered" evidence="7">
    <location>
        <begin position="965"/>
        <end position="988"/>
    </location>
</feature>
<dbReference type="PRINTS" id="PR00171">
    <property type="entry name" value="SUGRTRNSPORT"/>
</dbReference>
<feature type="compositionally biased region" description="Low complexity" evidence="7">
    <location>
        <begin position="578"/>
        <end position="597"/>
    </location>
</feature>
<feature type="compositionally biased region" description="Basic and acidic residues" evidence="7">
    <location>
        <begin position="979"/>
        <end position="988"/>
    </location>
</feature>
<feature type="region of interest" description="Disordered" evidence="7">
    <location>
        <begin position="574"/>
        <end position="653"/>
    </location>
</feature>
<dbReference type="Gene3D" id="3.30.710.10">
    <property type="entry name" value="Potassium Channel Kv1.1, Chain A"/>
    <property type="match status" value="1"/>
</dbReference>
<feature type="compositionally biased region" description="Polar residues" evidence="7">
    <location>
        <begin position="1015"/>
        <end position="1026"/>
    </location>
</feature>
<feature type="transmembrane region" description="Helical" evidence="8">
    <location>
        <begin position="176"/>
        <end position="198"/>
    </location>
</feature>
<evidence type="ECO:0000259" key="9">
    <source>
        <dbReference type="PROSITE" id="PS50850"/>
    </source>
</evidence>
<evidence type="ECO:0000256" key="1">
    <source>
        <dbReference type="ARBA" id="ARBA00004141"/>
    </source>
</evidence>
<keyword evidence="5 8" id="KW-1133">Transmembrane helix</keyword>
<comment type="caution">
    <text evidence="10">The sequence shown here is derived from an EMBL/GenBank/DDBJ whole genome shotgun (WGS) entry which is preliminary data.</text>
</comment>
<feature type="transmembrane region" description="Helical" evidence="8">
    <location>
        <begin position="399"/>
        <end position="418"/>
    </location>
</feature>
<dbReference type="eggNOG" id="ENOG502QRM9">
    <property type="taxonomic scope" value="Eukaryota"/>
</dbReference>
<feature type="compositionally biased region" description="Basic and acidic residues" evidence="7">
    <location>
        <begin position="600"/>
        <end position="614"/>
    </location>
</feature>
<dbReference type="GO" id="GO:0022857">
    <property type="term" value="F:transmembrane transporter activity"/>
    <property type="evidence" value="ECO:0007669"/>
    <property type="project" value="InterPro"/>
</dbReference>
<feature type="transmembrane region" description="Helical" evidence="8">
    <location>
        <begin position="360"/>
        <end position="379"/>
    </location>
</feature>
<dbReference type="PANTHER" id="PTHR31758">
    <property type="entry name" value="BTB/POZ DOMAIN-CONTAINING PROTEIN YLR108C"/>
    <property type="match status" value="1"/>
</dbReference>
<accession>A0A093VQA4</accession>
<comment type="subcellular location">
    <subcellularLocation>
        <location evidence="1">Membrane</location>
        <topology evidence="1">Multi-pass membrane protein</topology>
    </subcellularLocation>
</comment>